<evidence type="ECO:0008006" key="5">
    <source>
        <dbReference type="Google" id="ProtNLM"/>
    </source>
</evidence>
<feature type="chain" id="PRO_5043440620" description="Non-hemolytic phospholipase C" evidence="2">
    <location>
        <begin position="21"/>
        <end position="615"/>
    </location>
</feature>
<dbReference type="Pfam" id="PF04185">
    <property type="entry name" value="Phosphoesterase"/>
    <property type="match status" value="1"/>
</dbReference>
<gene>
    <name evidence="3" type="ORF">LTR36_009024</name>
</gene>
<reference evidence="3 4" key="1">
    <citation type="submission" date="2021-11" db="EMBL/GenBank/DDBJ databases">
        <title>Black yeast isolated from Biological Soil Crust.</title>
        <authorList>
            <person name="Kurbessoian T."/>
        </authorList>
    </citation>
    <scope>NUCLEOTIDE SEQUENCE [LARGE SCALE GENOMIC DNA]</scope>
    <source>
        <strain evidence="3 4">CCFEE 5522</strain>
    </source>
</reference>
<dbReference type="GO" id="GO:0042578">
    <property type="term" value="F:phosphoric ester hydrolase activity"/>
    <property type="evidence" value="ECO:0007669"/>
    <property type="project" value="UniProtKB-ARBA"/>
</dbReference>
<accession>A0AAV9J7F0</accession>
<dbReference type="InterPro" id="IPR007312">
    <property type="entry name" value="Phosphoesterase"/>
</dbReference>
<feature type="signal peptide" evidence="2">
    <location>
        <begin position="1"/>
        <end position="20"/>
    </location>
</feature>
<name>A0AAV9J7F0_9PEZI</name>
<dbReference type="PANTHER" id="PTHR31956:SF1">
    <property type="entry name" value="NON-SPECIFIC PHOSPHOLIPASE C1"/>
    <property type="match status" value="1"/>
</dbReference>
<proteinExistence type="predicted"/>
<keyword evidence="2" id="KW-0732">Signal</keyword>
<dbReference type="InterPro" id="IPR017850">
    <property type="entry name" value="Alkaline_phosphatase_core_sf"/>
</dbReference>
<dbReference type="Proteomes" id="UP001324427">
    <property type="component" value="Unassembled WGS sequence"/>
</dbReference>
<evidence type="ECO:0000256" key="1">
    <source>
        <dbReference type="ARBA" id="ARBA00022801"/>
    </source>
</evidence>
<evidence type="ECO:0000313" key="3">
    <source>
        <dbReference type="EMBL" id="KAK4540693.1"/>
    </source>
</evidence>
<comment type="caution">
    <text evidence="3">The sequence shown here is derived from an EMBL/GenBank/DDBJ whole genome shotgun (WGS) entry which is preliminary data.</text>
</comment>
<organism evidence="3 4">
    <name type="scientific">Oleoguttula mirabilis</name>
    <dbReference type="NCBI Taxonomy" id="1507867"/>
    <lineage>
        <taxon>Eukaryota</taxon>
        <taxon>Fungi</taxon>
        <taxon>Dikarya</taxon>
        <taxon>Ascomycota</taxon>
        <taxon>Pezizomycotina</taxon>
        <taxon>Dothideomycetes</taxon>
        <taxon>Dothideomycetidae</taxon>
        <taxon>Mycosphaerellales</taxon>
        <taxon>Teratosphaeriaceae</taxon>
        <taxon>Oleoguttula</taxon>
    </lineage>
</organism>
<dbReference type="Gene3D" id="3.40.720.10">
    <property type="entry name" value="Alkaline Phosphatase, subunit A"/>
    <property type="match status" value="1"/>
</dbReference>
<sequence>MSPLTRTLMAALAAAGTAYAGSIADIEHVVLFMQENRAFDHYFGTMAGVRGFSDPNVQVNNGTPVWYQPINSTLSNVTDSLLPFYLNYLGGSWEQATQCMEAGNNGWDTNHDALNGDLNNHWALGNTPWSWGYLTRKELPNHFAIAEGWTVGDMYQESVIASTNPNRVTWVSGSINAPGSPQSADQGGMTIDNNETPGCEGTDLNCYPLKWTTTPEHYQNAGVSWQLYQDTDNFDDNPLAWFQQFQDAANGSELQKRGMSYIGLEQFYQDAAAGTLPQVSIIVGPSELSEHPPYQPRDGAWLQQRLVDAVTQSPVYNTTALIISYDETGGWGDHVVPYHSPSGTTGEWIEDPYGEFGYIYTGPGFRLPFYIISPWTRGSNVYVEHVDHNSQIKFVEEWLASKGYNVTTDQMTAWRRANMADLTKAFDFDHPDYSIPSMPNISYPSLDSTGLWNGYAVCEATYNVTRPPVPYGEQKASTSLVSEQGFKAVRGQMTEGRYLTFEMNDYALTKTDSRLTSTKATPKHNSKSQRFVLHQNGKRFAIVSAEGGVVTGPGAMESGGYSSDAPTFTVHDIGNGKGYSLQASNGQYLTIGLHGQVSYSHTAAGFSVFSVTYDN</sequence>
<dbReference type="PANTHER" id="PTHR31956">
    <property type="entry name" value="NON-SPECIFIC PHOSPHOLIPASE C4-RELATED"/>
    <property type="match status" value="1"/>
</dbReference>
<dbReference type="CDD" id="cd16014">
    <property type="entry name" value="PLC"/>
    <property type="match status" value="1"/>
</dbReference>
<dbReference type="EMBL" id="JAVFHQ010000063">
    <property type="protein sequence ID" value="KAK4540693.1"/>
    <property type="molecule type" value="Genomic_DNA"/>
</dbReference>
<keyword evidence="4" id="KW-1185">Reference proteome</keyword>
<dbReference type="AlphaFoldDB" id="A0AAV9J7F0"/>
<protein>
    <recommendedName>
        <fullName evidence="5">Non-hemolytic phospholipase C</fullName>
    </recommendedName>
</protein>
<evidence type="ECO:0000313" key="4">
    <source>
        <dbReference type="Proteomes" id="UP001324427"/>
    </source>
</evidence>
<keyword evidence="1" id="KW-0378">Hydrolase</keyword>
<evidence type="ECO:0000256" key="2">
    <source>
        <dbReference type="SAM" id="SignalP"/>
    </source>
</evidence>